<evidence type="ECO:0000313" key="8">
    <source>
        <dbReference type="EMBL" id="KAJ5449516.1"/>
    </source>
</evidence>
<gene>
    <name evidence="8" type="ORF">N7458_005965</name>
</gene>
<feature type="domain" description="GPI inositol-deacylase winged helix" evidence="7">
    <location>
        <begin position="407"/>
        <end position="479"/>
    </location>
</feature>
<keyword evidence="9" id="KW-1185">Reference proteome</keyword>
<keyword evidence="5" id="KW-0496">Mitochondrion</keyword>
<dbReference type="GO" id="GO:0072330">
    <property type="term" value="P:monocarboxylic acid biosynthetic process"/>
    <property type="evidence" value="ECO:0007669"/>
    <property type="project" value="UniProtKB-ARBA"/>
</dbReference>
<evidence type="ECO:0000259" key="7">
    <source>
        <dbReference type="Pfam" id="PF22939"/>
    </source>
</evidence>
<name>A0AAD6G2I7_9EURO</name>
<dbReference type="GO" id="GO:0005739">
    <property type="term" value="C:mitochondrion"/>
    <property type="evidence" value="ECO:0007669"/>
    <property type="project" value="UniProtKB-SubCell"/>
</dbReference>
<evidence type="ECO:0000313" key="9">
    <source>
        <dbReference type="Proteomes" id="UP001213681"/>
    </source>
</evidence>
<dbReference type="PANTHER" id="PTHR48182">
    <property type="entry name" value="PROTEIN SERAC1"/>
    <property type="match status" value="1"/>
</dbReference>
<dbReference type="SUPFAM" id="SSF53474">
    <property type="entry name" value="alpha/beta-Hydrolases"/>
    <property type="match status" value="1"/>
</dbReference>
<dbReference type="AlphaFoldDB" id="A0AAD6G2I7"/>
<dbReference type="InterPro" id="IPR054471">
    <property type="entry name" value="GPIID_WHD"/>
</dbReference>
<dbReference type="EMBL" id="JAPVEA010000006">
    <property type="protein sequence ID" value="KAJ5449516.1"/>
    <property type="molecule type" value="Genomic_DNA"/>
</dbReference>
<proteinExistence type="predicted"/>
<protein>
    <recommendedName>
        <fullName evidence="7">GPI inositol-deacylase winged helix domain-containing protein</fullName>
    </recommendedName>
</protein>
<organism evidence="8 9">
    <name type="scientific">Penicillium daleae</name>
    <dbReference type="NCBI Taxonomy" id="63821"/>
    <lineage>
        <taxon>Eukaryota</taxon>
        <taxon>Fungi</taxon>
        <taxon>Dikarya</taxon>
        <taxon>Ascomycota</taxon>
        <taxon>Pezizomycotina</taxon>
        <taxon>Eurotiomycetes</taxon>
        <taxon>Eurotiomycetidae</taxon>
        <taxon>Eurotiales</taxon>
        <taxon>Aspergillaceae</taxon>
        <taxon>Penicillium</taxon>
    </lineage>
</organism>
<reference evidence="8" key="2">
    <citation type="journal article" date="2023" name="IMA Fungus">
        <title>Comparative genomic study of the Penicillium genus elucidates a diverse pangenome and 15 lateral gene transfer events.</title>
        <authorList>
            <person name="Petersen C."/>
            <person name="Sorensen T."/>
            <person name="Nielsen M.R."/>
            <person name="Sondergaard T.E."/>
            <person name="Sorensen J.L."/>
            <person name="Fitzpatrick D.A."/>
            <person name="Frisvad J.C."/>
            <person name="Nielsen K.L."/>
        </authorList>
    </citation>
    <scope>NUCLEOTIDE SEQUENCE</scope>
    <source>
        <strain evidence="8">IBT 16125</strain>
    </source>
</reference>
<dbReference type="Pfam" id="PF22939">
    <property type="entry name" value="WHD_GPIID"/>
    <property type="match status" value="1"/>
</dbReference>
<sequence length="513" mass="57918">MANSLGLTNVYSPGHCKPVVDIIFIHGLGGRSHYTWSYKKDLALFWPGWLHQEPGLADVRITTYGYDSSIWPAFTKNFSCIDDFSQELLARVKVAANELTGEIPFGEIPIIMVAHSLGGLVAEQACNNGIKDFTYQSLVHSTYAMIFLATPHHGSEVADLVDDTIRRMSLGFFSKPYITELRSDSSVLSDIDRGFRENLPDIAIVSFCETRGIPLTNLQIPNPLTQQRVGFDCSSWYTFWRILIESLLSVGIRSATYLVVDDIDKFHDPGSFLAALEEHSAVGLPLRLLVASEIDQPIDLLYKSDEDFEPQALDLRLLDGVRNDLQLVVTERVENLCGLGDLKSDIATRILKFSDGNYLCAHLLYKEIKNCRRKERLQSVFNKAPQGIASYYELMEMELEARWTTDDHDDAQVLMPWILHSFVPLTIDQLHHGIKCLGVEFIDLQLTITRVCGRFVTVDNKSQVRLMHTTAHQFILDKGSVLHVDRKLAHRSILVTGRLRVSRIREVILVLSS</sequence>
<keyword evidence="6" id="KW-0472">Membrane</keyword>
<dbReference type="InterPro" id="IPR052374">
    <property type="entry name" value="SERAC1"/>
</dbReference>
<dbReference type="RefSeq" id="XP_056765051.1">
    <property type="nucleotide sequence ID" value="XM_056909347.1"/>
</dbReference>
<dbReference type="GeneID" id="81599590"/>
<comment type="subcellular location">
    <subcellularLocation>
        <location evidence="2">Endoplasmic reticulum</location>
    </subcellularLocation>
    <subcellularLocation>
        <location evidence="3">Membrane</location>
    </subcellularLocation>
    <subcellularLocation>
        <location evidence="1">Mitochondrion</location>
    </subcellularLocation>
</comment>
<comment type="caution">
    <text evidence="8">The sequence shown here is derived from an EMBL/GenBank/DDBJ whole genome shotgun (WGS) entry which is preliminary data.</text>
</comment>
<evidence type="ECO:0000256" key="2">
    <source>
        <dbReference type="ARBA" id="ARBA00004240"/>
    </source>
</evidence>
<accession>A0AAD6G2I7</accession>
<keyword evidence="4" id="KW-0256">Endoplasmic reticulum</keyword>
<evidence type="ECO:0000256" key="6">
    <source>
        <dbReference type="ARBA" id="ARBA00023136"/>
    </source>
</evidence>
<dbReference type="Gene3D" id="3.40.50.1820">
    <property type="entry name" value="alpha/beta hydrolase"/>
    <property type="match status" value="1"/>
</dbReference>
<evidence type="ECO:0000256" key="3">
    <source>
        <dbReference type="ARBA" id="ARBA00004370"/>
    </source>
</evidence>
<evidence type="ECO:0000256" key="5">
    <source>
        <dbReference type="ARBA" id="ARBA00023128"/>
    </source>
</evidence>
<dbReference type="PANTHER" id="PTHR48182:SF2">
    <property type="entry name" value="PROTEIN SERAC1"/>
    <property type="match status" value="1"/>
</dbReference>
<evidence type="ECO:0000256" key="1">
    <source>
        <dbReference type="ARBA" id="ARBA00004173"/>
    </source>
</evidence>
<dbReference type="GO" id="GO:0005783">
    <property type="term" value="C:endoplasmic reticulum"/>
    <property type="evidence" value="ECO:0007669"/>
    <property type="project" value="UniProtKB-SubCell"/>
</dbReference>
<dbReference type="GO" id="GO:0017000">
    <property type="term" value="P:antibiotic biosynthetic process"/>
    <property type="evidence" value="ECO:0007669"/>
    <property type="project" value="UniProtKB-ARBA"/>
</dbReference>
<dbReference type="GO" id="GO:0016020">
    <property type="term" value="C:membrane"/>
    <property type="evidence" value="ECO:0007669"/>
    <property type="project" value="UniProtKB-SubCell"/>
</dbReference>
<reference evidence="8" key="1">
    <citation type="submission" date="2022-12" db="EMBL/GenBank/DDBJ databases">
        <authorList>
            <person name="Petersen C."/>
        </authorList>
    </citation>
    <scope>NUCLEOTIDE SEQUENCE</scope>
    <source>
        <strain evidence="8">IBT 16125</strain>
    </source>
</reference>
<dbReference type="InterPro" id="IPR029058">
    <property type="entry name" value="AB_hydrolase_fold"/>
</dbReference>
<evidence type="ECO:0000256" key="4">
    <source>
        <dbReference type="ARBA" id="ARBA00022824"/>
    </source>
</evidence>
<dbReference type="Proteomes" id="UP001213681">
    <property type="component" value="Unassembled WGS sequence"/>
</dbReference>